<sequence>MLSILVSGVINGGAYALLAVGISLIFGVSNLINLAQGSVFAVGALTGWWLIAEMHWPLWAAVIGVVLFTGLLGLVINVLAVQPLAGAPPIAALLATFGVSIILENAAQLVFSPETRRFPQLLSSDDFEVAGVRFGTLHVVILTITAVVIAALAAFLRHHRLGQAIRATAQDRQAAAQMGIPVRAVDNAAFVLASALGGLAGVFVGMYVSNINPTIGAMAVFEAFTAATLGGLGNMPGAIVGGLLLGIAEAFGIAQWGDGARQLITFTVLIAVLWLRPSGLLGKARTLAAEPMTGTFFGSGTPYRLHRRQAAALIVFAVAVAPFLFSDYVLEVGAQILVFAILALSLTLLAGNAGQMSLGQAGPLALGSYASALLTTRIGLGFWTALLVSGVVAAVVSVVLVAPSWRLRGHYVAIATLGTGMMVAAFMLNADWLTGGPQGISGIPQPRILGFRFETPATFYLLNLVVLLLVIGVVRRLQNSPLGTVWSAIREDEVAVRSAGVNAASYKSLAFAIGGFIAGIAGSLQAHQYGYIDPSVFNMQISLLAVTIVVLGGISSPLGVVLGSIVLVGVPELFRDLQDYRMLFYGLVLVLLVRFRPQGLLGRAADTSGGAVRGVLRTAPRRDTA</sequence>
<keyword evidence="2" id="KW-1003">Cell membrane</keyword>
<dbReference type="CDD" id="cd06581">
    <property type="entry name" value="TM_PBP1_LivM_like"/>
    <property type="match status" value="1"/>
</dbReference>
<feature type="transmembrane region" description="Helical" evidence="6">
    <location>
        <begin position="6"/>
        <end position="27"/>
    </location>
</feature>
<evidence type="ECO:0000313" key="8">
    <source>
        <dbReference type="Proteomes" id="UP001501231"/>
    </source>
</evidence>
<dbReference type="PANTHER" id="PTHR30482">
    <property type="entry name" value="HIGH-AFFINITY BRANCHED-CHAIN AMINO ACID TRANSPORT SYSTEM PERMEASE"/>
    <property type="match status" value="1"/>
</dbReference>
<evidence type="ECO:0000256" key="3">
    <source>
        <dbReference type="ARBA" id="ARBA00022692"/>
    </source>
</evidence>
<dbReference type="CDD" id="cd06582">
    <property type="entry name" value="TM_PBP1_LivH_like"/>
    <property type="match status" value="1"/>
</dbReference>
<keyword evidence="8" id="KW-1185">Reference proteome</keyword>
<dbReference type="InterPro" id="IPR043428">
    <property type="entry name" value="LivM-like"/>
</dbReference>
<evidence type="ECO:0000256" key="4">
    <source>
        <dbReference type="ARBA" id="ARBA00022989"/>
    </source>
</evidence>
<evidence type="ECO:0000256" key="1">
    <source>
        <dbReference type="ARBA" id="ARBA00004651"/>
    </source>
</evidence>
<evidence type="ECO:0000256" key="2">
    <source>
        <dbReference type="ARBA" id="ARBA00022475"/>
    </source>
</evidence>
<dbReference type="RefSeq" id="WP_344593590.1">
    <property type="nucleotide sequence ID" value="NZ_BAAARW010000022.1"/>
</dbReference>
<keyword evidence="5 6" id="KW-0472">Membrane</keyword>
<keyword evidence="4 6" id="KW-1133">Transmembrane helix</keyword>
<evidence type="ECO:0000313" key="7">
    <source>
        <dbReference type="EMBL" id="GAA2437887.1"/>
    </source>
</evidence>
<feature type="transmembrane region" description="Helical" evidence="6">
    <location>
        <begin position="131"/>
        <end position="156"/>
    </location>
</feature>
<feature type="transmembrane region" description="Helical" evidence="6">
    <location>
        <begin position="380"/>
        <end position="402"/>
    </location>
</feature>
<comment type="subcellular location">
    <subcellularLocation>
        <location evidence="1">Cell membrane</location>
        <topology evidence="1">Multi-pass membrane protein</topology>
    </subcellularLocation>
</comment>
<protein>
    <submittedName>
        <fullName evidence="7">ABC transporter permease</fullName>
    </submittedName>
</protein>
<name>A0ABN3JRL1_9ACTN</name>
<accession>A0ABN3JRL1</accession>
<dbReference type="Proteomes" id="UP001501231">
    <property type="component" value="Unassembled WGS sequence"/>
</dbReference>
<feature type="transmembrane region" description="Helical" evidence="6">
    <location>
        <begin position="263"/>
        <end position="282"/>
    </location>
</feature>
<dbReference type="Pfam" id="PF02653">
    <property type="entry name" value="BPD_transp_2"/>
    <property type="match status" value="2"/>
</dbReference>
<feature type="transmembrane region" description="Helical" evidence="6">
    <location>
        <begin position="457"/>
        <end position="474"/>
    </location>
</feature>
<feature type="transmembrane region" description="Helical" evidence="6">
    <location>
        <begin position="188"/>
        <end position="208"/>
    </location>
</feature>
<dbReference type="EMBL" id="BAAARW010000022">
    <property type="protein sequence ID" value="GAA2437887.1"/>
    <property type="molecule type" value="Genomic_DNA"/>
</dbReference>
<feature type="transmembrane region" description="Helical" evidence="6">
    <location>
        <begin position="541"/>
        <end position="568"/>
    </location>
</feature>
<comment type="caution">
    <text evidence="7">The sequence shown here is derived from an EMBL/GenBank/DDBJ whole genome shotgun (WGS) entry which is preliminary data.</text>
</comment>
<dbReference type="PANTHER" id="PTHR30482:SF20">
    <property type="entry name" value="HIGH-AFFINITY BRANCHED-CHAIN AMINO ACID TRANSPORT SYSTEM PERMEASE PROTEIN LIVM"/>
    <property type="match status" value="1"/>
</dbReference>
<evidence type="ECO:0000256" key="5">
    <source>
        <dbReference type="ARBA" id="ARBA00023136"/>
    </source>
</evidence>
<feature type="transmembrane region" description="Helical" evidence="6">
    <location>
        <begin position="34"/>
        <end position="52"/>
    </location>
</feature>
<keyword evidence="3 6" id="KW-0812">Transmembrane</keyword>
<feature type="transmembrane region" description="Helical" evidence="6">
    <location>
        <begin position="332"/>
        <end position="350"/>
    </location>
</feature>
<feature type="transmembrane region" description="Helical" evidence="6">
    <location>
        <begin position="310"/>
        <end position="326"/>
    </location>
</feature>
<feature type="transmembrane region" description="Helical" evidence="6">
    <location>
        <begin position="509"/>
        <end position="529"/>
    </location>
</feature>
<feature type="transmembrane region" description="Helical" evidence="6">
    <location>
        <begin position="58"/>
        <end position="79"/>
    </location>
</feature>
<evidence type="ECO:0000256" key="6">
    <source>
        <dbReference type="SAM" id="Phobius"/>
    </source>
</evidence>
<feature type="transmembrane region" description="Helical" evidence="6">
    <location>
        <begin position="91"/>
        <end position="111"/>
    </location>
</feature>
<organism evidence="7 8">
    <name type="scientific">Actinomadura vinacea</name>
    <dbReference type="NCBI Taxonomy" id="115336"/>
    <lineage>
        <taxon>Bacteria</taxon>
        <taxon>Bacillati</taxon>
        <taxon>Actinomycetota</taxon>
        <taxon>Actinomycetes</taxon>
        <taxon>Streptosporangiales</taxon>
        <taxon>Thermomonosporaceae</taxon>
        <taxon>Actinomadura</taxon>
    </lineage>
</organism>
<dbReference type="InterPro" id="IPR001851">
    <property type="entry name" value="ABC_transp_permease"/>
</dbReference>
<reference evidence="7 8" key="1">
    <citation type="journal article" date="2019" name="Int. J. Syst. Evol. Microbiol.">
        <title>The Global Catalogue of Microorganisms (GCM) 10K type strain sequencing project: providing services to taxonomists for standard genome sequencing and annotation.</title>
        <authorList>
            <consortium name="The Broad Institute Genomics Platform"/>
            <consortium name="The Broad Institute Genome Sequencing Center for Infectious Disease"/>
            <person name="Wu L."/>
            <person name="Ma J."/>
        </authorList>
    </citation>
    <scope>NUCLEOTIDE SEQUENCE [LARGE SCALE GENOMIC DNA]</scope>
    <source>
        <strain evidence="7 8">JCM 3325</strain>
    </source>
</reference>
<feature type="transmembrane region" description="Helical" evidence="6">
    <location>
        <begin position="409"/>
        <end position="428"/>
    </location>
</feature>
<proteinExistence type="predicted"/>
<gene>
    <name evidence="7" type="ORF">GCM10010191_61200</name>
</gene>